<organism evidence="6 7">
    <name type="scientific">Protea cynaroides</name>
    <dbReference type="NCBI Taxonomy" id="273540"/>
    <lineage>
        <taxon>Eukaryota</taxon>
        <taxon>Viridiplantae</taxon>
        <taxon>Streptophyta</taxon>
        <taxon>Embryophyta</taxon>
        <taxon>Tracheophyta</taxon>
        <taxon>Spermatophyta</taxon>
        <taxon>Magnoliopsida</taxon>
        <taxon>Proteales</taxon>
        <taxon>Proteaceae</taxon>
        <taxon>Protea</taxon>
    </lineage>
</organism>
<dbReference type="Pfam" id="PF00249">
    <property type="entry name" value="Myb_DNA-binding"/>
    <property type="match status" value="1"/>
</dbReference>
<gene>
    <name evidence="6" type="ORF">NE237_025864</name>
</gene>
<feature type="compositionally biased region" description="Basic and acidic residues" evidence="4">
    <location>
        <begin position="571"/>
        <end position="585"/>
    </location>
</feature>
<dbReference type="InterPro" id="IPR001965">
    <property type="entry name" value="Znf_PHD"/>
</dbReference>
<dbReference type="SMART" id="SM00249">
    <property type="entry name" value="PHD"/>
    <property type="match status" value="1"/>
</dbReference>
<feature type="compositionally biased region" description="Basic and acidic residues" evidence="4">
    <location>
        <begin position="640"/>
        <end position="654"/>
    </location>
</feature>
<dbReference type="InterPro" id="IPR013083">
    <property type="entry name" value="Znf_RING/FYVE/PHD"/>
</dbReference>
<keyword evidence="1" id="KW-0479">Metal-binding</keyword>
<feature type="region of interest" description="Disordered" evidence="4">
    <location>
        <begin position="620"/>
        <end position="654"/>
    </location>
</feature>
<evidence type="ECO:0000313" key="6">
    <source>
        <dbReference type="EMBL" id="KAJ4958753.1"/>
    </source>
</evidence>
<evidence type="ECO:0000259" key="5">
    <source>
        <dbReference type="PROSITE" id="PS50090"/>
    </source>
</evidence>
<keyword evidence="7" id="KW-1185">Reference proteome</keyword>
<feature type="compositionally biased region" description="Polar residues" evidence="4">
    <location>
        <begin position="620"/>
        <end position="638"/>
    </location>
</feature>
<feature type="compositionally biased region" description="Basic and acidic residues" evidence="4">
    <location>
        <begin position="496"/>
        <end position="505"/>
    </location>
</feature>
<sequence length="901" mass="100199">MVSLSSSFSSKLTWFTCLDVFADSTPVNASILLDLRSTVPKLSDQLSGTARERIALRLLEQWLSNTASDRRVASLTSESDFEAIDGVTERRSCEEVLGLVLNKSKCQSKIPEILKQEVHQFILHKKDRLPGCALKQLKDAIIHGTHPFSASEWKMNGFVKGVVEGDPTKPAKMHYIDDNEIQMPAEKAPLSQKNGKELLAVGQKLDRTRLDQENESKSTSETVSHENGNETLELDPPDGSMKSTKRGRSGFPKEPQLNCLGGDDNEFLPLKRLKNGNIDCEIQHNMSWNDENDKTTLPSNRVVSQRNDFDNAEDNNEIAVLHPNESKKNVSNETEDRHKGHDERERSSNDGHSGRTLSLNVNDIMSIAEEKRIFLNSRSTYGHDSQATSGKKALRICCKCRKGGQLLICSVNSCQIMGHESCLGPQSGFDDEGNFYCPFCSCERKIIPYLGAKEEVALAMKHLTAFIGADKSYQQKSKSRSPSQEPQSKNPTDVEMPERNHDHGEQTVVEHQKEAEDVGRLLNGCCTQAETSTGSERNVIVLIGEDPSLVDNQQTIGENPSLVDNQQTKGVKKDQQSTEHQKEAEDVGRLLNGCCTQAETSTGSERNVIVLIGEDPSLVDNQQTIGENPSLVDNQQTKGVKKDQQSTEHQKEAEDVGRLLTGCCTQAETSTGSERNVIVLIGEDPSLVDNQQTIGENPSLVDNQQTKGVKKDQQSTEPLNSCCNDDLSLRKEKTVASTGTPSVLVAMERGNANMPKEAQPFGKEEEKKKQEFACMEEISYPGTVSVGHKPTKHRNLNPLLQEQTVKPLPEPSSQPNVTANKNVENINIFRRKKVPWTVEEEEILVEGVRKFSSTDCKDVPWKIILEFGQHVFQKNRKPVDLKDKWRNICKRGGPKSQVQVN</sequence>
<evidence type="ECO:0000256" key="3">
    <source>
        <dbReference type="ARBA" id="ARBA00022833"/>
    </source>
</evidence>
<proteinExistence type="predicted"/>
<feature type="compositionally biased region" description="Polar residues" evidence="4">
    <location>
        <begin position="551"/>
        <end position="569"/>
    </location>
</feature>
<keyword evidence="2" id="KW-0863">Zinc-finger</keyword>
<name>A0A9Q0H355_9MAGN</name>
<evidence type="ECO:0000256" key="2">
    <source>
        <dbReference type="ARBA" id="ARBA00022771"/>
    </source>
</evidence>
<feature type="region of interest" description="Disordered" evidence="4">
    <location>
        <begin position="319"/>
        <end position="357"/>
    </location>
</feature>
<protein>
    <recommendedName>
        <fullName evidence="5">Myb-like domain-containing protein</fullName>
    </recommendedName>
</protein>
<feature type="region of interest" description="Disordered" evidence="4">
    <location>
        <begin position="205"/>
        <end position="263"/>
    </location>
</feature>
<feature type="region of interest" description="Disordered" evidence="4">
    <location>
        <begin position="691"/>
        <end position="720"/>
    </location>
</feature>
<keyword evidence="3" id="KW-0862">Zinc</keyword>
<feature type="domain" description="Myb-like" evidence="5">
    <location>
        <begin position="830"/>
        <end position="889"/>
    </location>
</feature>
<dbReference type="AlphaFoldDB" id="A0A9Q0H355"/>
<comment type="caution">
    <text evidence="6">The sequence shown here is derived from an EMBL/GenBank/DDBJ whole genome shotgun (WGS) entry which is preliminary data.</text>
</comment>
<dbReference type="SUPFAM" id="SSF46689">
    <property type="entry name" value="Homeodomain-like"/>
    <property type="match status" value="1"/>
</dbReference>
<evidence type="ECO:0000256" key="4">
    <source>
        <dbReference type="SAM" id="MobiDB-lite"/>
    </source>
</evidence>
<dbReference type="SUPFAM" id="SSF57903">
    <property type="entry name" value="FYVE/PHD zinc finger"/>
    <property type="match status" value="1"/>
</dbReference>
<dbReference type="Gene3D" id="1.10.10.60">
    <property type="entry name" value="Homeodomain-like"/>
    <property type="match status" value="1"/>
</dbReference>
<dbReference type="CDD" id="cd11660">
    <property type="entry name" value="SANT_TRF"/>
    <property type="match status" value="1"/>
</dbReference>
<dbReference type="InterPro" id="IPR009057">
    <property type="entry name" value="Homeodomain-like_sf"/>
</dbReference>
<dbReference type="PANTHER" id="PTHR47863">
    <property type="entry name" value="RING/FYVE/PHD ZINC FINGER SUPERFAMILY PROTEIN"/>
    <property type="match status" value="1"/>
</dbReference>
<dbReference type="OrthoDB" id="608866at2759"/>
<evidence type="ECO:0000313" key="7">
    <source>
        <dbReference type="Proteomes" id="UP001141806"/>
    </source>
</evidence>
<dbReference type="InterPro" id="IPR011011">
    <property type="entry name" value="Znf_FYVE_PHD"/>
</dbReference>
<feature type="region of interest" description="Disordered" evidence="4">
    <location>
        <begin position="551"/>
        <end position="585"/>
    </location>
</feature>
<dbReference type="Proteomes" id="UP001141806">
    <property type="component" value="Unassembled WGS sequence"/>
</dbReference>
<feature type="compositionally biased region" description="Basic and acidic residues" evidence="4">
    <location>
        <begin position="205"/>
        <end position="228"/>
    </location>
</feature>
<dbReference type="EMBL" id="JAMYWD010000010">
    <property type="protein sequence ID" value="KAJ4958753.1"/>
    <property type="molecule type" value="Genomic_DNA"/>
</dbReference>
<feature type="compositionally biased region" description="Polar residues" evidence="4">
    <location>
        <begin position="691"/>
        <end position="707"/>
    </location>
</feature>
<feature type="region of interest" description="Disordered" evidence="4">
    <location>
        <begin position="472"/>
        <end position="505"/>
    </location>
</feature>
<dbReference type="SMART" id="SM00717">
    <property type="entry name" value="SANT"/>
    <property type="match status" value="1"/>
</dbReference>
<accession>A0A9Q0H355</accession>
<feature type="compositionally biased region" description="Polar residues" evidence="4">
    <location>
        <begin position="472"/>
        <end position="491"/>
    </location>
</feature>
<dbReference type="PANTHER" id="PTHR47863:SF4">
    <property type="entry name" value="RING_FYVE_PHD ZINC FINGER SUPERFAMILY PROTEIN"/>
    <property type="match status" value="1"/>
</dbReference>
<dbReference type="Gene3D" id="3.30.40.10">
    <property type="entry name" value="Zinc/RING finger domain, C3HC4 (zinc finger)"/>
    <property type="match status" value="1"/>
</dbReference>
<dbReference type="GO" id="GO:0008270">
    <property type="term" value="F:zinc ion binding"/>
    <property type="evidence" value="ECO:0007669"/>
    <property type="project" value="UniProtKB-KW"/>
</dbReference>
<evidence type="ECO:0000256" key="1">
    <source>
        <dbReference type="ARBA" id="ARBA00022723"/>
    </source>
</evidence>
<reference evidence="6" key="1">
    <citation type="journal article" date="2023" name="Plant J.">
        <title>The genome of the king protea, Protea cynaroides.</title>
        <authorList>
            <person name="Chang J."/>
            <person name="Duong T.A."/>
            <person name="Schoeman C."/>
            <person name="Ma X."/>
            <person name="Roodt D."/>
            <person name="Barker N."/>
            <person name="Li Z."/>
            <person name="Van de Peer Y."/>
            <person name="Mizrachi E."/>
        </authorList>
    </citation>
    <scope>NUCLEOTIDE SEQUENCE</scope>
    <source>
        <tissue evidence="6">Young leaves</tissue>
    </source>
</reference>
<dbReference type="InterPro" id="IPR001005">
    <property type="entry name" value="SANT/Myb"/>
</dbReference>
<dbReference type="PROSITE" id="PS50090">
    <property type="entry name" value="MYB_LIKE"/>
    <property type="match status" value="1"/>
</dbReference>
<feature type="compositionally biased region" description="Basic and acidic residues" evidence="4">
    <location>
        <begin position="324"/>
        <end position="353"/>
    </location>
</feature>